<dbReference type="NCBIfam" id="TIGR01444">
    <property type="entry name" value="fkbM_fam"/>
    <property type="match status" value="1"/>
</dbReference>
<dbReference type="InterPro" id="IPR052514">
    <property type="entry name" value="SAM-dependent_MTase"/>
</dbReference>
<proteinExistence type="predicted"/>
<dbReference type="GeneID" id="26805975"/>
<dbReference type="Pfam" id="PF05050">
    <property type="entry name" value="Methyltransf_21"/>
    <property type="match status" value="1"/>
</dbReference>
<dbReference type="EMBL" id="JNOM01000080">
    <property type="protein sequence ID" value="KNG87453.1"/>
    <property type="molecule type" value="Genomic_DNA"/>
</dbReference>
<reference evidence="2 3" key="1">
    <citation type="submission" date="2014-06" db="EMBL/GenBank/DDBJ databases">
        <title>The Genome of the Aflatoxigenic Filamentous Fungus Aspergillus nomius.</title>
        <authorList>
            <person name="Moore M.G."/>
            <person name="Shannon B.M."/>
            <person name="Brian M.M."/>
        </authorList>
    </citation>
    <scope>NUCLEOTIDE SEQUENCE [LARGE SCALE GENOMIC DNA]</scope>
    <source>
        <strain evidence="2 3">NRRL 13137</strain>
    </source>
</reference>
<organism evidence="2 3">
    <name type="scientific">Aspergillus nomiae NRRL (strain ATCC 15546 / NRRL 13137 / CBS 260.88 / M93)</name>
    <dbReference type="NCBI Taxonomy" id="1509407"/>
    <lineage>
        <taxon>Eukaryota</taxon>
        <taxon>Fungi</taxon>
        <taxon>Dikarya</taxon>
        <taxon>Ascomycota</taxon>
        <taxon>Pezizomycotina</taxon>
        <taxon>Eurotiomycetes</taxon>
        <taxon>Eurotiomycetidae</taxon>
        <taxon>Eurotiales</taxon>
        <taxon>Aspergillaceae</taxon>
        <taxon>Aspergillus</taxon>
        <taxon>Aspergillus subgen. Circumdati</taxon>
    </lineage>
</organism>
<sequence length="249" mass="28227">MTLRLVKLSDKFSCYTRGENEARFIYHEIFEAHGYDRVVLPKAPIIVDVGANIGLFSLYMKEKYPLAKILAFEPAPENFEALNRNLAFHMVSTVVAYPYALGTQACSAPFTYFPNMPGNSTLNIEEKECQIRLFRENYDEAFGDDMFKDSKQIMVPVNRLSYFLDRYHSNVEAIDLLKIDVEGTELEVLGGIDDAGWDKVRNIVMEVSDLKGSLDKVKQLLETKGFTVSYVATQGIPEIFKLFIVTACS</sequence>
<accession>A0A0L1J7U4</accession>
<protein>
    <recommendedName>
        <fullName evidence="1">Methyltransferase FkbM domain-containing protein</fullName>
    </recommendedName>
</protein>
<keyword evidence="3" id="KW-1185">Reference proteome</keyword>
<evidence type="ECO:0000259" key="1">
    <source>
        <dbReference type="Pfam" id="PF05050"/>
    </source>
</evidence>
<feature type="domain" description="Methyltransferase FkbM" evidence="1">
    <location>
        <begin position="48"/>
        <end position="226"/>
    </location>
</feature>
<dbReference type="InterPro" id="IPR006342">
    <property type="entry name" value="FkbM_mtfrase"/>
</dbReference>
<dbReference type="OrthoDB" id="5835829at2759"/>
<dbReference type="RefSeq" id="XP_015408376.1">
    <property type="nucleotide sequence ID" value="XM_015549428.1"/>
</dbReference>
<dbReference type="PANTHER" id="PTHR34203">
    <property type="entry name" value="METHYLTRANSFERASE, FKBM FAMILY PROTEIN"/>
    <property type="match status" value="1"/>
</dbReference>
<comment type="caution">
    <text evidence="2">The sequence shown here is derived from an EMBL/GenBank/DDBJ whole genome shotgun (WGS) entry which is preliminary data.</text>
</comment>
<evidence type="ECO:0000313" key="2">
    <source>
        <dbReference type="EMBL" id="KNG87453.1"/>
    </source>
</evidence>
<dbReference type="AlphaFoldDB" id="A0A0L1J7U4"/>
<evidence type="ECO:0000313" key="3">
    <source>
        <dbReference type="Proteomes" id="UP000037505"/>
    </source>
</evidence>
<dbReference type="PANTHER" id="PTHR34203:SF15">
    <property type="entry name" value="SLL1173 PROTEIN"/>
    <property type="match status" value="1"/>
</dbReference>
<dbReference type="SUPFAM" id="SSF53335">
    <property type="entry name" value="S-adenosyl-L-methionine-dependent methyltransferases"/>
    <property type="match status" value="1"/>
</dbReference>
<name>A0A0L1J7U4_ASPN3</name>
<dbReference type="InterPro" id="IPR029063">
    <property type="entry name" value="SAM-dependent_MTases_sf"/>
</dbReference>
<dbReference type="Gene3D" id="3.40.50.150">
    <property type="entry name" value="Vaccinia Virus protein VP39"/>
    <property type="match status" value="1"/>
</dbReference>
<dbReference type="Proteomes" id="UP000037505">
    <property type="component" value="Unassembled WGS sequence"/>
</dbReference>
<gene>
    <name evidence="2" type="ORF">ANOM_004171</name>
</gene>